<name>A0A851HLC5_9GAMM</name>
<dbReference type="InterPro" id="IPR003399">
    <property type="entry name" value="Mce/MlaD"/>
</dbReference>
<organism evidence="3 4">
    <name type="scientific">Marinobacter adhaerens</name>
    <dbReference type="NCBI Taxonomy" id="1033846"/>
    <lineage>
        <taxon>Bacteria</taxon>
        <taxon>Pseudomonadati</taxon>
        <taxon>Pseudomonadota</taxon>
        <taxon>Gammaproteobacteria</taxon>
        <taxon>Pseudomonadales</taxon>
        <taxon>Marinobacteraceae</taxon>
        <taxon>Marinobacter</taxon>
    </lineage>
</organism>
<accession>A0A851HLC5</accession>
<comment type="caution">
    <text evidence="3">The sequence shown here is derived from an EMBL/GenBank/DDBJ whole genome shotgun (WGS) entry which is preliminary data.</text>
</comment>
<gene>
    <name evidence="3" type="ORF">HLV39_03990</name>
</gene>
<reference evidence="3 4" key="1">
    <citation type="submission" date="2020-03" db="EMBL/GenBank/DDBJ databases">
        <title>Metagenomic, metatranscriptomic, and metabolomic analyses revealed the key microbes and metabolic features during the fermentation of ganjang, Korean traditional soy sauce.</title>
        <authorList>
            <person name="Chun B.H."/>
            <person name="Jeon C.O."/>
        </authorList>
    </citation>
    <scope>NUCLEOTIDE SEQUENCE [LARGE SCALE GENOMIC DNA]</scope>
    <source>
        <strain evidence="3 4">KG14</strain>
    </source>
</reference>
<keyword evidence="1" id="KW-0175">Coiled coil</keyword>
<feature type="domain" description="Mce/MlaD" evidence="2">
    <location>
        <begin position="40"/>
        <end position="115"/>
    </location>
</feature>
<dbReference type="AlphaFoldDB" id="A0A851HLC5"/>
<sequence length="312" mass="33708">MEPKAHHLLIGLFTLVAVVAALLFALWLGKSSADREWAYYEIVFDRAVGGLAKGNPVLYSGVTVGDVLDLQLDLDNPGQVRVLVRVEQSVPVRNNTRAGLVLTNITGSMSVQFSGGTRDSPVLKGTKDEPARITAEPSAFNSLLSNGEILLTKAEQLLTNANNLLSAENAENLTALLRNARDASNALISRREQLAALLDRMDEAGQHTSEAALKVAEVSDSANSLLQNEGKSVLTSMNATMNRVEQTAARIDDLTRDNQGALDSGLQGMSELAPALRELRNTLRNLNQFTRRLEEDPTGTLWGGPTIKEVPQ</sequence>
<keyword evidence="4" id="KW-1185">Reference proteome</keyword>
<dbReference type="EMBL" id="JABEVQ010000002">
    <property type="protein sequence ID" value="NWN90659.1"/>
    <property type="molecule type" value="Genomic_DNA"/>
</dbReference>
<protein>
    <submittedName>
        <fullName evidence="3">MCE family protein</fullName>
    </submittedName>
</protein>
<dbReference type="PANTHER" id="PTHR36698">
    <property type="entry name" value="BLL5892 PROTEIN"/>
    <property type="match status" value="1"/>
</dbReference>
<proteinExistence type="predicted"/>
<evidence type="ECO:0000313" key="4">
    <source>
        <dbReference type="Proteomes" id="UP000536442"/>
    </source>
</evidence>
<feature type="coiled-coil region" evidence="1">
    <location>
        <begin position="237"/>
        <end position="296"/>
    </location>
</feature>
<evidence type="ECO:0000313" key="3">
    <source>
        <dbReference type="EMBL" id="NWN90659.1"/>
    </source>
</evidence>
<dbReference type="PANTHER" id="PTHR36698:SF2">
    <property type="entry name" value="MCE_MLAD DOMAIN-CONTAINING PROTEIN"/>
    <property type="match status" value="1"/>
</dbReference>
<evidence type="ECO:0000259" key="2">
    <source>
        <dbReference type="Pfam" id="PF02470"/>
    </source>
</evidence>
<evidence type="ECO:0000256" key="1">
    <source>
        <dbReference type="SAM" id="Coils"/>
    </source>
</evidence>
<dbReference type="Pfam" id="PF02470">
    <property type="entry name" value="MlaD"/>
    <property type="match status" value="1"/>
</dbReference>
<dbReference type="Proteomes" id="UP000536442">
    <property type="component" value="Unassembled WGS sequence"/>
</dbReference>